<dbReference type="SUPFAM" id="SSF56935">
    <property type="entry name" value="Porins"/>
    <property type="match status" value="1"/>
</dbReference>
<evidence type="ECO:0000313" key="2">
    <source>
        <dbReference type="Proteomes" id="UP000001208"/>
    </source>
</evidence>
<gene>
    <name evidence="1" type="ordered locus">Ctha_2498</name>
</gene>
<dbReference type="AlphaFoldDB" id="B3QXN2"/>
<dbReference type="EMBL" id="CP001100">
    <property type="protein sequence ID" value="ACF14947.1"/>
    <property type="molecule type" value="Genomic_DNA"/>
</dbReference>
<name>B3QXN2_CHLT3</name>
<dbReference type="Gene3D" id="2.40.160.60">
    <property type="entry name" value="Outer membrane protein transport protein (OMPP1/FadL/TodX)"/>
    <property type="match status" value="1"/>
</dbReference>
<sequence length="403" mass="44136">MLFASGGSLYSRFGLGDIQYASSALAAGMGGAGLALADSRYINRVNPALLSVLKETRLSGDFYYAKFLGETDFASASQASGGFYGTGIAFPVSGFVFSAGLYPYSLCNYQQVESGTISTVEGTTSEYEFTYEGSGGLSYVPLSIGLMPLSSERFGNIRLGFSLNFMFGTFEKMAKSRYDDYSFEDSDFEANDHLTGQTFTAGFVYESKVGLFSESDQLSVGFVFNSSDKLSADRETIISASAGTDTISTSNSVVKLPESYALGFGYVVNPQLRFALDASFQKWGDFTYFNEDVSYAKDAKRISFGSEWTPSQNKRASWFKRQTYRAGFYVNQSYLTVADEDINEIGLTLGMGFPISDVSSVVDINMEYAMRGTTANGLIDERIFKIKISLNAGEKWFLQPIIE</sequence>
<organism evidence="1 2">
    <name type="scientific">Chloroherpeton thalassium (strain ATCC 35110 / GB-78)</name>
    <dbReference type="NCBI Taxonomy" id="517418"/>
    <lineage>
        <taxon>Bacteria</taxon>
        <taxon>Pseudomonadati</taxon>
        <taxon>Chlorobiota</taxon>
        <taxon>Chlorobiia</taxon>
        <taxon>Chlorobiales</taxon>
        <taxon>Chloroherpetonaceae</taxon>
        <taxon>Chloroherpeton</taxon>
    </lineage>
</organism>
<evidence type="ECO:0000313" key="1">
    <source>
        <dbReference type="EMBL" id="ACF14947.1"/>
    </source>
</evidence>
<dbReference type="STRING" id="517418.Ctha_2498"/>
<dbReference type="HOGENOM" id="CLU_047829_0_0_10"/>
<evidence type="ECO:0008006" key="3">
    <source>
        <dbReference type="Google" id="ProtNLM"/>
    </source>
</evidence>
<accession>B3QXN2</accession>
<protein>
    <recommendedName>
        <fullName evidence="3">Membrane protein involved in aromatic hydrocarbon degradation</fullName>
    </recommendedName>
</protein>
<dbReference type="Proteomes" id="UP000001208">
    <property type="component" value="Chromosome"/>
</dbReference>
<reference evidence="1 2" key="1">
    <citation type="submission" date="2008-06" db="EMBL/GenBank/DDBJ databases">
        <title>Complete sequence of Chloroherpeton thalassium ATCC 35110.</title>
        <authorList>
            <consortium name="US DOE Joint Genome Institute"/>
            <person name="Lucas S."/>
            <person name="Copeland A."/>
            <person name="Lapidus A."/>
            <person name="Glavina del Rio T."/>
            <person name="Dalin E."/>
            <person name="Tice H."/>
            <person name="Bruce D."/>
            <person name="Goodwin L."/>
            <person name="Pitluck S."/>
            <person name="Schmutz J."/>
            <person name="Larimer F."/>
            <person name="Land M."/>
            <person name="Hauser L."/>
            <person name="Kyrpides N."/>
            <person name="Mikhailova N."/>
            <person name="Liu Z."/>
            <person name="Li T."/>
            <person name="Zhao F."/>
            <person name="Overmann J."/>
            <person name="Bryant D.A."/>
            <person name="Richardson P."/>
        </authorList>
    </citation>
    <scope>NUCLEOTIDE SEQUENCE [LARGE SCALE GENOMIC DNA]</scope>
    <source>
        <strain evidence="2">ATCC 35110 / GB-78</strain>
    </source>
</reference>
<proteinExistence type="predicted"/>
<keyword evidence="2" id="KW-1185">Reference proteome</keyword>
<dbReference type="eggNOG" id="COG2067">
    <property type="taxonomic scope" value="Bacteria"/>
</dbReference>
<dbReference type="KEGG" id="cts:Ctha_2498"/>